<keyword evidence="7" id="KW-1185">Reference proteome</keyword>
<dbReference type="PANTHER" id="PTHR30346">
    <property type="entry name" value="TRANSCRIPTIONAL DUAL REGULATOR HCAR-RELATED"/>
    <property type="match status" value="1"/>
</dbReference>
<dbReference type="PANTHER" id="PTHR30346:SF28">
    <property type="entry name" value="HTH-TYPE TRANSCRIPTIONAL REGULATOR CYNR"/>
    <property type="match status" value="1"/>
</dbReference>
<evidence type="ECO:0000256" key="4">
    <source>
        <dbReference type="ARBA" id="ARBA00023163"/>
    </source>
</evidence>
<evidence type="ECO:0000313" key="7">
    <source>
        <dbReference type="Proteomes" id="UP000199365"/>
    </source>
</evidence>
<dbReference type="Gene3D" id="1.10.10.10">
    <property type="entry name" value="Winged helix-like DNA-binding domain superfamily/Winged helix DNA-binding domain"/>
    <property type="match status" value="1"/>
</dbReference>
<dbReference type="AlphaFoldDB" id="A0A1H1JWY0"/>
<reference evidence="7" key="1">
    <citation type="submission" date="2016-10" db="EMBL/GenBank/DDBJ databases">
        <authorList>
            <person name="Varghese N."/>
            <person name="Submissions S."/>
        </authorList>
    </citation>
    <scope>NUCLEOTIDE SEQUENCE [LARGE SCALE GENOMIC DNA]</scope>
    <source>
        <strain evidence="7">DUS833</strain>
    </source>
</reference>
<keyword evidence="2" id="KW-0805">Transcription regulation</keyword>
<evidence type="ECO:0000256" key="3">
    <source>
        <dbReference type="ARBA" id="ARBA00023125"/>
    </source>
</evidence>
<dbReference type="GO" id="GO:0032993">
    <property type="term" value="C:protein-DNA complex"/>
    <property type="evidence" value="ECO:0007669"/>
    <property type="project" value="TreeGrafter"/>
</dbReference>
<dbReference type="GO" id="GO:0003677">
    <property type="term" value="F:DNA binding"/>
    <property type="evidence" value="ECO:0007669"/>
    <property type="project" value="UniProtKB-KW"/>
</dbReference>
<name>A0A1H1JWY0_9BURK</name>
<evidence type="ECO:0000313" key="6">
    <source>
        <dbReference type="EMBL" id="SDR54611.1"/>
    </source>
</evidence>
<dbReference type="SUPFAM" id="SSF46785">
    <property type="entry name" value="Winged helix' DNA-binding domain"/>
    <property type="match status" value="1"/>
</dbReference>
<keyword evidence="4" id="KW-0804">Transcription</keyword>
<keyword evidence="3" id="KW-0238">DNA-binding</keyword>
<comment type="similarity">
    <text evidence="1">Belongs to the LysR transcriptional regulatory family.</text>
</comment>
<dbReference type="Proteomes" id="UP000199365">
    <property type="component" value="Unassembled WGS sequence"/>
</dbReference>
<dbReference type="PROSITE" id="PS50931">
    <property type="entry name" value="HTH_LYSR"/>
    <property type="match status" value="1"/>
</dbReference>
<evidence type="ECO:0000256" key="1">
    <source>
        <dbReference type="ARBA" id="ARBA00009437"/>
    </source>
</evidence>
<dbReference type="STRING" id="157910.SAMN05445850_5910"/>
<dbReference type="InterPro" id="IPR036388">
    <property type="entry name" value="WH-like_DNA-bd_sf"/>
</dbReference>
<protein>
    <submittedName>
        <fullName evidence="6">Regulatory helix-turn-helix protein, lysR family</fullName>
    </submittedName>
</protein>
<feature type="domain" description="HTH lysR-type" evidence="5">
    <location>
        <begin position="29"/>
        <end position="74"/>
    </location>
</feature>
<proteinExistence type="inferred from homology"/>
<accession>A0A1H1JWY0</accession>
<evidence type="ECO:0000259" key="5">
    <source>
        <dbReference type="PROSITE" id="PS50931"/>
    </source>
</evidence>
<dbReference type="EMBL" id="FNKX01000002">
    <property type="protein sequence ID" value="SDR54611.1"/>
    <property type="molecule type" value="Genomic_DNA"/>
</dbReference>
<dbReference type="InterPro" id="IPR036390">
    <property type="entry name" value="WH_DNA-bd_sf"/>
</dbReference>
<dbReference type="GO" id="GO:0003700">
    <property type="term" value="F:DNA-binding transcription factor activity"/>
    <property type="evidence" value="ECO:0007669"/>
    <property type="project" value="InterPro"/>
</dbReference>
<gene>
    <name evidence="6" type="ORF">SAMN05445850_5910</name>
</gene>
<dbReference type="InterPro" id="IPR000847">
    <property type="entry name" value="LysR_HTH_N"/>
</dbReference>
<dbReference type="Pfam" id="PF00126">
    <property type="entry name" value="HTH_1"/>
    <property type="match status" value="1"/>
</dbReference>
<sequence length="96" mass="10984">MIPDPLPPRRVPPLLPRTPRWLCSLLPSMNLGVLQCFVILAEVLNFSRAAKPMHTAQPALSQQIRSLDELLGTRRRRPHAADRLNHNFTHIGCKRY</sequence>
<dbReference type="PRINTS" id="PR00039">
    <property type="entry name" value="HTHLYSR"/>
</dbReference>
<organism evidence="6 7">
    <name type="scientific">Paraburkholderia tuberum</name>
    <dbReference type="NCBI Taxonomy" id="157910"/>
    <lineage>
        <taxon>Bacteria</taxon>
        <taxon>Pseudomonadati</taxon>
        <taxon>Pseudomonadota</taxon>
        <taxon>Betaproteobacteria</taxon>
        <taxon>Burkholderiales</taxon>
        <taxon>Burkholderiaceae</taxon>
        <taxon>Paraburkholderia</taxon>
    </lineage>
</organism>
<evidence type="ECO:0000256" key="2">
    <source>
        <dbReference type="ARBA" id="ARBA00023015"/>
    </source>
</evidence>